<name>A0A383DEM3_9ZZZZ</name>
<organism evidence="2">
    <name type="scientific">marine metagenome</name>
    <dbReference type="NCBI Taxonomy" id="408172"/>
    <lineage>
        <taxon>unclassified sequences</taxon>
        <taxon>metagenomes</taxon>
        <taxon>ecological metagenomes</taxon>
    </lineage>
</organism>
<evidence type="ECO:0000256" key="1">
    <source>
        <dbReference type="SAM" id="MobiDB-lite"/>
    </source>
</evidence>
<dbReference type="AlphaFoldDB" id="A0A383DEM3"/>
<gene>
    <name evidence="2" type="ORF">METZ01_LOCUS495695</name>
</gene>
<proteinExistence type="predicted"/>
<feature type="region of interest" description="Disordered" evidence="1">
    <location>
        <begin position="1"/>
        <end position="25"/>
    </location>
</feature>
<protein>
    <submittedName>
        <fullName evidence="2">Uncharacterized protein</fullName>
    </submittedName>
</protein>
<dbReference type="EMBL" id="UINC01216626">
    <property type="protein sequence ID" value="SVE42841.1"/>
    <property type="molecule type" value="Genomic_DNA"/>
</dbReference>
<evidence type="ECO:0000313" key="2">
    <source>
        <dbReference type="EMBL" id="SVE42841.1"/>
    </source>
</evidence>
<accession>A0A383DEM3</accession>
<feature type="non-terminal residue" evidence="2">
    <location>
        <position position="25"/>
    </location>
</feature>
<reference evidence="2" key="1">
    <citation type="submission" date="2018-05" db="EMBL/GenBank/DDBJ databases">
        <authorList>
            <person name="Lanie J.A."/>
            <person name="Ng W.-L."/>
            <person name="Kazmierczak K.M."/>
            <person name="Andrzejewski T.M."/>
            <person name="Davidsen T.M."/>
            <person name="Wayne K.J."/>
            <person name="Tettelin H."/>
            <person name="Glass J.I."/>
            <person name="Rusch D."/>
            <person name="Podicherti R."/>
            <person name="Tsui H.-C.T."/>
            <person name="Winkler M.E."/>
        </authorList>
    </citation>
    <scope>NUCLEOTIDE SEQUENCE</scope>
</reference>
<sequence length="25" mass="2957">MRTKVVHNKSMIRSLKNTKKEAQND</sequence>